<comment type="caution">
    <text evidence="1">The sequence shown here is derived from an EMBL/GenBank/DDBJ whole genome shotgun (WGS) entry which is preliminary data.</text>
</comment>
<dbReference type="EMBL" id="SZON01001775">
    <property type="protein sequence ID" value="TKI89823.1"/>
    <property type="molecule type" value="Genomic_DNA"/>
</dbReference>
<evidence type="ECO:0000313" key="2">
    <source>
        <dbReference type="Proteomes" id="UP000305222"/>
    </source>
</evidence>
<evidence type="ECO:0000313" key="1">
    <source>
        <dbReference type="EMBL" id="TKI89823.1"/>
    </source>
</evidence>
<proteinExistence type="predicted"/>
<dbReference type="Proteomes" id="UP000305222">
    <property type="component" value="Unassembled WGS sequence"/>
</dbReference>
<reference evidence="1 2" key="1">
    <citation type="journal article" date="2019" name="Environ. Microbiol.">
        <title>An active ?-lactamase is a part of an orchestrated cell wall stress resistance network of Bacillus subtilis and related rhizosphere species.</title>
        <authorList>
            <person name="Bucher T."/>
            <person name="Keren-Paz A."/>
            <person name="Hausser J."/>
            <person name="Olender T."/>
            <person name="Cytryn E."/>
            <person name="Kolodkin-Gal I."/>
        </authorList>
    </citation>
    <scope>NUCLEOTIDE SEQUENCE [LARGE SCALE GENOMIC DNA]</scope>
    <source>
        <strain evidence="1 2">I5</strain>
    </source>
</reference>
<feature type="non-terminal residue" evidence="1">
    <location>
        <position position="1"/>
    </location>
</feature>
<dbReference type="AlphaFoldDB" id="A0A4V5TTF4"/>
<accession>A0A4V5TTF4</accession>
<organism evidence="1 2">
    <name type="scientific">Bacillus wiedmannii</name>
    <dbReference type="NCBI Taxonomy" id="1890302"/>
    <lineage>
        <taxon>Bacteria</taxon>
        <taxon>Bacillati</taxon>
        <taxon>Bacillota</taxon>
        <taxon>Bacilli</taxon>
        <taxon>Bacillales</taxon>
        <taxon>Bacillaceae</taxon>
        <taxon>Bacillus</taxon>
        <taxon>Bacillus cereus group</taxon>
    </lineage>
</organism>
<protein>
    <submittedName>
        <fullName evidence="1">Uncharacterized protein</fullName>
    </submittedName>
</protein>
<name>A0A4V5TTF4_9BACI</name>
<sequence length="325" mass="36872">IVQIHNSELIVQELESFLPDTQVSEKKENVFTTEVTNSQESEITSRVLSVEDIAVSTNALKTQNTFEATENEKEEFIRLTELTANITHIDGADRLLNESQADVTEFISADKEDSPVLVDVSESISSELKAQDILTTLEDHDVIANKTIIELPASIEEFDLFEGMGIPVYLPEFDLFGRIHKELETRITLFEDTSKTLQIMQMPIDQTIESKKVMQEHTTTVIEEVASYKQNTQQALITEQETFIGIREFEGGVIPDITPADKEVITTDTEVIETVDAARESEQYAIVSEQELLERQDSVDATTNEVDTFDREHELEIVTEEYERF</sequence>
<gene>
    <name evidence="1" type="ORF">FC699_25290</name>
</gene>
<feature type="non-terminal residue" evidence="1">
    <location>
        <position position="325"/>
    </location>
</feature>